<feature type="repeat" description="WD" evidence="6">
    <location>
        <begin position="385"/>
        <end position="418"/>
    </location>
</feature>
<name>A0A2T0A4D2_RHOTO</name>
<dbReference type="AlphaFoldDB" id="A0A2T0A4D2"/>
<evidence type="ECO:0000313" key="8">
    <source>
        <dbReference type="EMBL" id="PRQ72871.1"/>
    </source>
</evidence>
<dbReference type="InterPro" id="IPR015943">
    <property type="entry name" value="WD40/YVTN_repeat-like_dom_sf"/>
</dbReference>
<dbReference type="SMART" id="SM00320">
    <property type="entry name" value="WD40"/>
    <property type="match status" value="3"/>
</dbReference>
<evidence type="ECO:0000256" key="3">
    <source>
        <dbReference type="ARBA" id="ARBA00022737"/>
    </source>
</evidence>
<feature type="compositionally biased region" description="Basic and acidic residues" evidence="7">
    <location>
        <begin position="214"/>
        <end position="242"/>
    </location>
</feature>
<reference evidence="8 9" key="1">
    <citation type="journal article" date="2018" name="Elife">
        <title>Functional genomics of lipid metabolism in the oleaginous yeast Rhodosporidium toruloides.</title>
        <authorList>
            <person name="Coradetti S.T."/>
            <person name="Pinel D."/>
            <person name="Geiselman G."/>
            <person name="Ito M."/>
            <person name="Mondo S."/>
            <person name="Reilly M.C."/>
            <person name="Cheng Y.F."/>
            <person name="Bauer S."/>
            <person name="Grigoriev I."/>
            <person name="Gladden J.M."/>
            <person name="Simmons B.A."/>
            <person name="Brem R."/>
            <person name="Arkin A.P."/>
            <person name="Skerker J.M."/>
        </authorList>
    </citation>
    <scope>NUCLEOTIDE SEQUENCE [LARGE SCALE GENOMIC DNA]</scope>
    <source>
        <strain evidence="8 9">NBRC 0880</strain>
    </source>
</reference>
<gene>
    <name evidence="8" type="ORF">AAT19DRAFT_16795</name>
</gene>
<evidence type="ECO:0000256" key="7">
    <source>
        <dbReference type="SAM" id="MobiDB-lite"/>
    </source>
</evidence>
<dbReference type="SUPFAM" id="SSF50978">
    <property type="entry name" value="WD40 repeat-like"/>
    <property type="match status" value="1"/>
</dbReference>
<organism evidence="8 9">
    <name type="scientific">Rhodotorula toruloides</name>
    <name type="common">Yeast</name>
    <name type="synonym">Rhodosporidium toruloides</name>
    <dbReference type="NCBI Taxonomy" id="5286"/>
    <lineage>
        <taxon>Eukaryota</taxon>
        <taxon>Fungi</taxon>
        <taxon>Dikarya</taxon>
        <taxon>Basidiomycota</taxon>
        <taxon>Pucciniomycotina</taxon>
        <taxon>Microbotryomycetes</taxon>
        <taxon>Sporidiobolales</taxon>
        <taxon>Sporidiobolaceae</taxon>
        <taxon>Rhodotorula</taxon>
    </lineage>
</organism>
<keyword evidence="2 6" id="KW-0853">WD repeat</keyword>
<evidence type="ECO:0000256" key="2">
    <source>
        <dbReference type="ARBA" id="ARBA00022574"/>
    </source>
</evidence>
<keyword evidence="3" id="KW-0677">Repeat</keyword>
<evidence type="ECO:0000256" key="5">
    <source>
        <dbReference type="ARBA" id="ARBA00023163"/>
    </source>
</evidence>
<feature type="region of interest" description="Disordered" evidence="7">
    <location>
        <begin position="593"/>
        <end position="622"/>
    </location>
</feature>
<dbReference type="PANTHER" id="PTHR10253">
    <property type="entry name" value="POLYCOMB PROTEIN"/>
    <property type="match status" value="1"/>
</dbReference>
<proteinExistence type="inferred from homology"/>
<dbReference type="InterPro" id="IPR001680">
    <property type="entry name" value="WD40_rpt"/>
</dbReference>
<keyword evidence="4" id="KW-0805">Transcription regulation</keyword>
<feature type="region of interest" description="Disordered" evidence="7">
    <location>
        <begin position="1"/>
        <end position="170"/>
    </location>
</feature>
<dbReference type="Proteomes" id="UP000239560">
    <property type="component" value="Unassembled WGS sequence"/>
</dbReference>
<comment type="similarity">
    <text evidence="1">Belongs to the WD repeat ESC family.</text>
</comment>
<dbReference type="PROSITE" id="PS50082">
    <property type="entry name" value="WD_REPEATS_2"/>
    <property type="match status" value="2"/>
</dbReference>
<dbReference type="Gene3D" id="2.130.10.10">
    <property type="entry name" value="YVTN repeat-like/Quinoprotein amine dehydrogenase"/>
    <property type="match status" value="1"/>
</dbReference>
<accession>A0A2T0A4D2</accession>
<feature type="compositionally biased region" description="Low complexity" evidence="7">
    <location>
        <begin position="700"/>
        <end position="716"/>
    </location>
</feature>
<dbReference type="EMBL" id="LCTV02000009">
    <property type="protein sequence ID" value="PRQ72871.1"/>
    <property type="molecule type" value="Genomic_DNA"/>
</dbReference>
<protein>
    <submittedName>
        <fullName evidence="8">Uncharacterized protein</fullName>
    </submittedName>
</protein>
<sequence>MPGLGAARKSATRMHYDGATPDQDEGGDGVTADADMEDPHPSHDSSNGETGMNGDGDRMETDETVNGAPSMAHDSATASTSAPSGPTPLARQRSSASVSHSAPNEITIDSSDTDASLSSDSVEVSSGVSSDDEQSGGINGFSAGPRPFTTPSRSARAHRGVPHTLFSSPSKAAADGLDFAAVPPDYPLPEPPFAFDVLNHAPIRHPGPPPSWQHPRDMTSEERHEHLRREDERKKRERDQRQVREEWEWEWVRCATTSPGTAAKGKEQKDFHSASFFPYPHLPGLKHMEGVCAVVGGTEVRLMQISTVPPSQAVVQEVTAPFRRPNVHHDPPDHEEYFACVWSVSISTHPYTPMLAVAGRGRLVEVFLVGRQAGGKWVLHHDRTITGHGEPIFGLVFHPSYPHLLASCSEDKTIRLWDATVPWGSNAAVAKRTKSQSDPGASRERPRVEGELLAVLAEGGHEKAVFSCDFHAVQPLLVSSGADGFIKIWRIPANILAATPHWPSTPLYRPPTSPPPPSNAPILGPPIFSSYAVHPGQWPDQVSFLSASSCTILSKAAVSHPSSRFSPRTSVKIWVPTILDVLPDAKAEKRRAEVERSRSEAFQADPKQVPRHTGERPSLPIDARSESGFRITCEAVLDAQNCIGDTVGIYRRPQTLEEGAGPADVLFVVPTATRMPLVDGTDGGQGDPALYFFRPFALPTSPASSNSPSESQRSASVGDGRPASKDSLDQLAKTLFPPDRDRLAHDFTPRLLPSAVLDIFTQSQRQSNAPLPQIHFRCIAVQPNGAASIVGVGDGGLVSVWKRQRRGK</sequence>
<feature type="region of interest" description="Disordered" evidence="7">
    <location>
        <begin position="700"/>
        <end position="724"/>
    </location>
</feature>
<dbReference type="InterPro" id="IPR036322">
    <property type="entry name" value="WD40_repeat_dom_sf"/>
</dbReference>
<dbReference type="InterPro" id="IPR051243">
    <property type="entry name" value="PcG_WD-repeat"/>
</dbReference>
<feature type="compositionally biased region" description="Polar residues" evidence="7">
    <location>
        <begin position="92"/>
        <end position="108"/>
    </location>
</feature>
<feature type="region of interest" description="Disordered" evidence="7">
    <location>
        <begin position="199"/>
        <end position="242"/>
    </location>
</feature>
<comment type="caution">
    <text evidence="8">The sequence shown here is derived from an EMBL/GenBank/DDBJ whole genome shotgun (WGS) entry which is preliminary data.</text>
</comment>
<keyword evidence="5" id="KW-0804">Transcription</keyword>
<evidence type="ECO:0000313" key="9">
    <source>
        <dbReference type="Proteomes" id="UP000239560"/>
    </source>
</evidence>
<dbReference type="Pfam" id="PF00400">
    <property type="entry name" value="WD40"/>
    <property type="match status" value="2"/>
</dbReference>
<dbReference type="OrthoDB" id="7318948at2759"/>
<evidence type="ECO:0000256" key="1">
    <source>
        <dbReference type="ARBA" id="ARBA00008075"/>
    </source>
</evidence>
<feature type="repeat" description="WD" evidence="6">
    <location>
        <begin position="458"/>
        <end position="499"/>
    </location>
</feature>
<evidence type="ECO:0000256" key="6">
    <source>
        <dbReference type="PROSITE-ProRule" id="PRU00221"/>
    </source>
</evidence>
<dbReference type="PROSITE" id="PS50294">
    <property type="entry name" value="WD_REPEATS_REGION"/>
    <property type="match status" value="2"/>
</dbReference>
<feature type="compositionally biased region" description="Low complexity" evidence="7">
    <location>
        <begin position="109"/>
        <end position="129"/>
    </location>
</feature>
<evidence type="ECO:0000256" key="4">
    <source>
        <dbReference type="ARBA" id="ARBA00023015"/>
    </source>
</evidence>
<feature type="compositionally biased region" description="Low complexity" evidence="7">
    <location>
        <begin position="75"/>
        <end position="88"/>
    </location>
</feature>